<evidence type="ECO:0000256" key="4">
    <source>
        <dbReference type="RuleBase" id="RU004514"/>
    </source>
</evidence>
<comment type="similarity">
    <text evidence="2 4">Belongs to the pyridoxal phosphate-binding protein YggS/PROSC family.</text>
</comment>
<sequence>MATTIAQNIAKLQQRISVAEQKYQRDHDSVKLMAVSKTKPAALIREAAAAGAYHIGENYLQEALEKIIELKDLDLCWHFIGPIQSNKTRPIAEHFDWVHGVDRLKIARRLSEQRPPSLPALNICLQVNVNDESSKSGVSLAELPELALAVAELPQLQLRGLMAIPKASTDQQEQRHNFAQVANAFKALQSQLPQLDTLSMGMSGDMDAAIAEGSTIVRIGTDIFGARATPPA</sequence>
<dbReference type="PROSITE" id="PS01211">
    <property type="entry name" value="UPF0001"/>
    <property type="match status" value="1"/>
</dbReference>
<feature type="domain" description="Alanine racemase N-terminal" evidence="5">
    <location>
        <begin position="9"/>
        <end position="227"/>
    </location>
</feature>
<dbReference type="Gene3D" id="3.20.20.10">
    <property type="entry name" value="Alanine racemase"/>
    <property type="match status" value="1"/>
</dbReference>
<dbReference type="GO" id="GO:0030170">
    <property type="term" value="F:pyridoxal phosphate binding"/>
    <property type="evidence" value="ECO:0007669"/>
    <property type="project" value="UniProtKB-UniRule"/>
</dbReference>
<organism evidence="6 7">
    <name type="scientific">Dasania phycosphaerae</name>
    <dbReference type="NCBI Taxonomy" id="2950436"/>
    <lineage>
        <taxon>Bacteria</taxon>
        <taxon>Pseudomonadati</taxon>
        <taxon>Pseudomonadota</taxon>
        <taxon>Gammaproteobacteria</taxon>
        <taxon>Cellvibrionales</taxon>
        <taxon>Spongiibacteraceae</taxon>
        <taxon>Dasania</taxon>
    </lineage>
</organism>
<keyword evidence="1 2" id="KW-0663">Pyridoxal phosphate</keyword>
<dbReference type="RefSeq" id="WP_258331042.1">
    <property type="nucleotide sequence ID" value="NZ_JAPTGG010000004.1"/>
</dbReference>
<dbReference type="InterPro" id="IPR011078">
    <property type="entry name" value="PyrdxlP_homeostasis"/>
</dbReference>
<evidence type="ECO:0000313" key="6">
    <source>
        <dbReference type="EMBL" id="MCZ0864889.1"/>
    </source>
</evidence>
<feature type="modified residue" description="N6-(pyridoxal phosphate)lysine" evidence="2 3">
    <location>
        <position position="37"/>
    </location>
</feature>
<dbReference type="InterPro" id="IPR001608">
    <property type="entry name" value="Ala_racemase_N"/>
</dbReference>
<gene>
    <name evidence="6" type="ORF">O0V09_06735</name>
</gene>
<keyword evidence="7" id="KW-1185">Reference proteome</keyword>
<comment type="cofactor">
    <cofactor evidence="3">
        <name>pyridoxal 5'-phosphate</name>
        <dbReference type="ChEBI" id="CHEBI:597326"/>
    </cofactor>
</comment>
<dbReference type="AlphaFoldDB" id="A0A9J6RKM9"/>
<dbReference type="Pfam" id="PF01168">
    <property type="entry name" value="Ala_racemase_N"/>
    <property type="match status" value="1"/>
</dbReference>
<evidence type="ECO:0000256" key="1">
    <source>
        <dbReference type="ARBA" id="ARBA00022898"/>
    </source>
</evidence>
<dbReference type="CDD" id="cd06824">
    <property type="entry name" value="PLPDE_III_Yggs_like"/>
    <property type="match status" value="1"/>
</dbReference>
<dbReference type="EMBL" id="JAPTGG010000004">
    <property type="protein sequence ID" value="MCZ0864889.1"/>
    <property type="molecule type" value="Genomic_DNA"/>
</dbReference>
<accession>A0A9J6RKM9</accession>
<dbReference type="FunFam" id="3.20.20.10:FF:000018">
    <property type="entry name" value="Pyridoxal phosphate homeostasis protein"/>
    <property type="match status" value="1"/>
</dbReference>
<reference evidence="6 7" key="1">
    <citation type="submission" date="2022-12" db="EMBL/GenBank/DDBJ databases">
        <title>Dasania phycosphaerae sp. nov., isolated from particulate material of the south coast of Korea.</title>
        <authorList>
            <person name="Jiang Y."/>
        </authorList>
    </citation>
    <scope>NUCLEOTIDE SEQUENCE [LARGE SCALE GENOMIC DNA]</scope>
    <source>
        <strain evidence="6 7">GY-19</strain>
    </source>
</reference>
<protein>
    <recommendedName>
        <fullName evidence="2">Pyridoxal phosphate homeostasis protein</fullName>
        <shortName evidence="2">PLP homeostasis protein</shortName>
    </recommendedName>
</protein>
<dbReference type="InterPro" id="IPR029066">
    <property type="entry name" value="PLP-binding_barrel"/>
</dbReference>
<name>A0A9J6RKM9_9GAMM</name>
<dbReference type="NCBIfam" id="TIGR00044">
    <property type="entry name" value="YggS family pyridoxal phosphate-dependent enzyme"/>
    <property type="match status" value="1"/>
</dbReference>
<evidence type="ECO:0000259" key="5">
    <source>
        <dbReference type="Pfam" id="PF01168"/>
    </source>
</evidence>
<proteinExistence type="inferred from homology"/>
<evidence type="ECO:0000256" key="2">
    <source>
        <dbReference type="HAMAP-Rule" id="MF_02087"/>
    </source>
</evidence>
<dbReference type="PANTHER" id="PTHR10146:SF14">
    <property type="entry name" value="PYRIDOXAL PHOSPHATE HOMEOSTASIS PROTEIN"/>
    <property type="match status" value="1"/>
</dbReference>
<dbReference type="SUPFAM" id="SSF51419">
    <property type="entry name" value="PLP-binding barrel"/>
    <property type="match status" value="1"/>
</dbReference>
<dbReference type="Proteomes" id="UP001069090">
    <property type="component" value="Unassembled WGS sequence"/>
</dbReference>
<comment type="caution">
    <text evidence="6">The sequence shown here is derived from an EMBL/GenBank/DDBJ whole genome shotgun (WGS) entry which is preliminary data.</text>
</comment>
<dbReference type="PANTHER" id="PTHR10146">
    <property type="entry name" value="PROLINE SYNTHETASE CO-TRANSCRIBED BACTERIAL HOMOLOG PROTEIN"/>
    <property type="match status" value="1"/>
</dbReference>
<evidence type="ECO:0000256" key="3">
    <source>
        <dbReference type="PIRSR" id="PIRSR004848-1"/>
    </source>
</evidence>
<dbReference type="HAMAP" id="MF_02087">
    <property type="entry name" value="PLP_homeostasis"/>
    <property type="match status" value="1"/>
</dbReference>
<evidence type="ECO:0000313" key="7">
    <source>
        <dbReference type="Proteomes" id="UP001069090"/>
    </source>
</evidence>
<dbReference type="PIRSF" id="PIRSF004848">
    <property type="entry name" value="YBL036c_PLPDEIII"/>
    <property type="match status" value="1"/>
</dbReference>
<comment type="function">
    <text evidence="2">Pyridoxal 5'-phosphate (PLP)-binding protein, which is involved in PLP homeostasis.</text>
</comment>